<dbReference type="Gene3D" id="3.20.20.70">
    <property type="entry name" value="Aldolase class I"/>
    <property type="match status" value="1"/>
</dbReference>
<organism evidence="7 8">
    <name type="scientific">Bradyrhizobium niftali</name>
    <dbReference type="NCBI Taxonomy" id="2560055"/>
    <lineage>
        <taxon>Bacteria</taxon>
        <taxon>Pseudomonadati</taxon>
        <taxon>Pseudomonadota</taxon>
        <taxon>Alphaproteobacteria</taxon>
        <taxon>Hyphomicrobiales</taxon>
        <taxon>Nitrobacteraceae</taxon>
        <taxon>Bradyrhizobium</taxon>
    </lineage>
</organism>
<sequence length="660" mass="73907">MIMSIDVPIVLVNMPVSAVERPSLALGLLKSALTQAGLQSTIVYANIWFLEYIGIADYGPLENCPPEEALVDWLFAGIAFPGFEREQNAFLDLYFERNPIRAGKGMAERRANFLKLRSLIGGFIDWTADKILEKRPAMVGCSSTFTQHVPSLALLRRLSERSPDLVTLMGGANCESVMGLSTHARFPWVDYVVSGEADALIGPLCWDILNRGRDIPPADLPFGVFGPTHREAGYPAASTRDLVPRAVIENMRDLPLPDFSDYFAEVEASLYADRIHAGLPMEFSRGCWWGERSHCMFCGLNGGSMTYRQKPAGQAAAEMIEMSARYGSSRIEAVDNIMAIDYLEKALPHLTALPEKLAIFFEVKANLKRQEVEKLAAAGVRWIQPGIESLDTRVLKLMRKGTTSAHNVLLLKWCRQYGVRVSWSLLWGFPGESDAWYAEMASWLPLLHHLQPGPAVRLRYQRYSPYHHTAEKHGLKLVPTAPYRYVYPLSERDLSDQVYYFEDSEDNDVGGHFTVRDAHRRPGLNAAAKGIDAWLKAWCAPTLSMLSMQDYGDEIIVEDTRAIAVEREHRVRGLEREILMAADEGSPETRLRERLGVAKVMQSEIEAAIADMIARKLIVRLDARLVGLALWHPYTPILPPTAFPGGYLERRSTPAAPPRK</sequence>
<dbReference type="GO" id="GO:0003824">
    <property type="term" value="F:catalytic activity"/>
    <property type="evidence" value="ECO:0007669"/>
    <property type="project" value="InterPro"/>
</dbReference>
<dbReference type="PANTHER" id="PTHR43409">
    <property type="entry name" value="ANAEROBIC MAGNESIUM-PROTOPORPHYRIN IX MONOMETHYL ESTER CYCLASE-RELATED"/>
    <property type="match status" value="1"/>
</dbReference>
<dbReference type="SMART" id="SM00729">
    <property type="entry name" value="Elp3"/>
    <property type="match status" value="1"/>
</dbReference>
<evidence type="ECO:0000313" key="7">
    <source>
        <dbReference type="EMBL" id="TFV39091.1"/>
    </source>
</evidence>
<protein>
    <submittedName>
        <fullName evidence="7">RiPP maturation radical SAM protein 1</fullName>
    </submittedName>
</protein>
<proteinExistence type="predicted"/>
<evidence type="ECO:0000256" key="3">
    <source>
        <dbReference type="ARBA" id="ARBA00022723"/>
    </source>
</evidence>
<dbReference type="EMBL" id="SPQT01000037">
    <property type="protein sequence ID" value="TFV39091.1"/>
    <property type="molecule type" value="Genomic_DNA"/>
</dbReference>
<name>A0A4Y9L6D7_9BRAD</name>
<dbReference type="SFLD" id="SFLDF00324">
    <property type="entry name" value="bacteriocin_maturation"/>
    <property type="match status" value="1"/>
</dbReference>
<comment type="caution">
    <text evidence="7">The sequence shown here is derived from an EMBL/GenBank/DDBJ whole genome shotgun (WGS) entry which is preliminary data.</text>
</comment>
<keyword evidence="4" id="KW-0408">Iron</keyword>
<keyword evidence="3" id="KW-0479">Metal-binding</keyword>
<dbReference type="OrthoDB" id="9801424at2"/>
<dbReference type="Proteomes" id="UP000297966">
    <property type="component" value="Unassembled WGS sequence"/>
</dbReference>
<keyword evidence="5" id="KW-0411">Iron-sulfur</keyword>
<dbReference type="SFLD" id="SFLDG01082">
    <property type="entry name" value="B12-binding_domain_containing"/>
    <property type="match status" value="1"/>
</dbReference>
<evidence type="ECO:0000313" key="8">
    <source>
        <dbReference type="Proteomes" id="UP000297966"/>
    </source>
</evidence>
<dbReference type="Pfam" id="PF04055">
    <property type="entry name" value="Radical_SAM"/>
    <property type="match status" value="1"/>
</dbReference>
<evidence type="ECO:0000256" key="4">
    <source>
        <dbReference type="ARBA" id="ARBA00023004"/>
    </source>
</evidence>
<feature type="domain" description="Elp3/MiaA/NifB-like radical SAM core" evidence="6">
    <location>
        <begin position="277"/>
        <end position="489"/>
    </location>
</feature>
<evidence type="ECO:0000256" key="5">
    <source>
        <dbReference type="ARBA" id="ARBA00023014"/>
    </source>
</evidence>
<keyword evidence="2" id="KW-0949">S-adenosyl-L-methionine</keyword>
<dbReference type="GO" id="GO:0005829">
    <property type="term" value="C:cytosol"/>
    <property type="evidence" value="ECO:0007669"/>
    <property type="project" value="TreeGrafter"/>
</dbReference>
<dbReference type="GO" id="GO:0051536">
    <property type="term" value="F:iron-sulfur cluster binding"/>
    <property type="evidence" value="ECO:0007669"/>
    <property type="project" value="UniProtKB-KW"/>
</dbReference>
<dbReference type="NCBIfam" id="TIGR03975">
    <property type="entry name" value="rSAM_ocin_1"/>
    <property type="match status" value="1"/>
</dbReference>
<evidence type="ECO:0000259" key="6">
    <source>
        <dbReference type="SMART" id="SM00729"/>
    </source>
</evidence>
<dbReference type="InterPro" id="IPR006638">
    <property type="entry name" value="Elp3/MiaA/NifB-like_rSAM"/>
</dbReference>
<dbReference type="SUPFAM" id="SSF102114">
    <property type="entry name" value="Radical SAM enzymes"/>
    <property type="match status" value="1"/>
</dbReference>
<dbReference type="InterPro" id="IPR051198">
    <property type="entry name" value="BchE-like"/>
</dbReference>
<evidence type="ECO:0000256" key="1">
    <source>
        <dbReference type="ARBA" id="ARBA00001966"/>
    </source>
</evidence>
<dbReference type="AlphaFoldDB" id="A0A4Y9L6D7"/>
<dbReference type="InterPro" id="IPR013785">
    <property type="entry name" value="Aldolase_TIM"/>
</dbReference>
<dbReference type="PANTHER" id="PTHR43409:SF7">
    <property type="entry name" value="BLL1977 PROTEIN"/>
    <property type="match status" value="1"/>
</dbReference>
<reference evidence="7 8" key="1">
    <citation type="submission" date="2019-03" db="EMBL/GenBank/DDBJ databases">
        <title>Bradyrhizobium diversity isolated from nodules of Chamaecrista fasciculata.</title>
        <authorList>
            <person name="Klepa M.S."/>
            <person name="Urquiaga M.O."/>
            <person name="Hungria M."/>
            <person name="Delamuta J.R."/>
        </authorList>
    </citation>
    <scope>NUCLEOTIDE SEQUENCE [LARGE SCALE GENOMIC DNA]</scope>
    <source>
        <strain evidence="7 8">CNPSo 3448</strain>
    </source>
</reference>
<dbReference type="InterPro" id="IPR058240">
    <property type="entry name" value="rSAM_sf"/>
</dbReference>
<evidence type="ECO:0000256" key="2">
    <source>
        <dbReference type="ARBA" id="ARBA00022691"/>
    </source>
</evidence>
<dbReference type="InterPro" id="IPR023984">
    <property type="entry name" value="rSAM_ocin_1"/>
</dbReference>
<dbReference type="RefSeq" id="WP_135178874.1">
    <property type="nucleotide sequence ID" value="NZ_SPQT01000037.1"/>
</dbReference>
<dbReference type="GO" id="GO:0046872">
    <property type="term" value="F:metal ion binding"/>
    <property type="evidence" value="ECO:0007669"/>
    <property type="project" value="UniProtKB-KW"/>
</dbReference>
<keyword evidence="8" id="KW-1185">Reference proteome</keyword>
<gene>
    <name evidence="7" type="ORF">E4K65_40625</name>
</gene>
<comment type="cofactor">
    <cofactor evidence="1">
        <name>[4Fe-4S] cluster</name>
        <dbReference type="ChEBI" id="CHEBI:49883"/>
    </cofactor>
</comment>
<accession>A0A4Y9L6D7</accession>
<dbReference type="InterPro" id="IPR007197">
    <property type="entry name" value="rSAM"/>
</dbReference>
<dbReference type="SFLD" id="SFLDS00029">
    <property type="entry name" value="Radical_SAM"/>
    <property type="match status" value="1"/>
</dbReference>